<reference evidence="11 13" key="1">
    <citation type="submission" date="2016-05" db="EMBL/GenBank/DDBJ databases">
        <title>Draft genome sequence of Moraxella nonliquefaciens CCUG 348T.</title>
        <authorList>
            <person name="Salva-Serra F."/>
            <person name="Engstrom-Jakobsson H."/>
            <person name="Thorell K."/>
            <person name="Gonzales-Siles L."/>
            <person name="Karlsson R."/>
            <person name="Boulund F."/>
            <person name="Engstrand L."/>
            <person name="Kristiansson E."/>
            <person name="Moore E."/>
        </authorList>
    </citation>
    <scope>NUCLEOTIDE SEQUENCE [LARGE SCALE GENOMIC DNA]</scope>
    <source>
        <strain evidence="11 13">CCUG 348</strain>
    </source>
</reference>
<dbReference type="PROSITE" id="PS00053">
    <property type="entry name" value="RIBOSOMAL_S8"/>
    <property type="match status" value="1"/>
</dbReference>
<comment type="function">
    <text evidence="8">One of the primary rRNA binding proteins, it binds directly to 16S rRNA central domain where it helps coordinate assembly of the platform of the 30S subunit.</text>
</comment>
<dbReference type="PANTHER" id="PTHR11758">
    <property type="entry name" value="40S RIBOSOMAL PROTEIN S15A"/>
    <property type="match status" value="1"/>
</dbReference>
<comment type="subunit">
    <text evidence="7 8">Part of the 30S ribosomal subunit. Contacts proteins S5 and S12.</text>
</comment>
<name>A0A1B8PJT2_MORNO</name>
<dbReference type="EMBL" id="CP065728">
    <property type="protein sequence ID" value="QPT44865.1"/>
    <property type="molecule type" value="Genomic_DNA"/>
</dbReference>
<reference evidence="12 15" key="3">
    <citation type="submission" date="2020-12" db="EMBL/GenBank/DDBJ databases">
        <title>FDA dAtabase for Regulatory Grade micrObial Sequences (FDA-ARGOS): Supporting development and validation of Infectious Disease Dx tests.</title>
        <authorList>
            <person name="Sproer C."/>
            <person name="Gronow S."/>
            <person name="Severitt S."/>
            <person name="Schroder I."/>
            <person name="Tallon L."/>
            <person name="Sadzewicz L."/>
            <person name="Zhao X."/>
            <person name="Boylan J."/>
            <person name="Ott S."/>
            <person name="Bowen H."/>
            <person name="Vavikolanu K."/>
            <person name="Mehta A."/>
            <person name="Aluvathingal J."/>
            <person name="Nadendla S."/>
            <person name="Lowell S."/>
            <person name="Myers T."/>
            <person name="Yan Y."/>
            <person name="Sichtig H."/>
        </authorList>
    </citation>
    <scope>NUCLEOTIDE SEQUENCE [LARGE SCALE GENOMIC DNA]</scope>
    <source>
        <strain evidence="12 15">FDAARGOS_869</strain>
    </source>
</reference>
<evidence type="ECO:0000256" key="8">
    <source>
        <dbReference type="HAMAP-Rule" id="MF_01302"/>
    </source>
</evidence>
<evidence type="ECO:0000313" key="14">
    <source>
        <dbReference type="Proteomes" id="UP000092671"/>
    </source>
</evidence>
<dbReference type="InterPro" id="IPR047863">
    <property type="entry name" value="Ribosomal_uS8_CS"/>
</dbReference>
<evidence type="ECO:0000256" key="9">
    <source>
        <dbReference type="RuleBase" id="RU003660"/>
    </source>
</evidence>
<evidence type="ECO:0000256" key="1">
    <source>
        <dbReference type="ARBA" id="ARBA00006471"/>
    </source>
</evidence>
<evidence type="ECO:0000313" key="10">
    <source>
        <dbReference type="EMBL" id="OBX51023.1"/>
    </source>
</evidence>
<dbReference type="HAMAP" id="MF_01302_B">
    <property type="entry name" value="Ribosomal_uS8_B"/>
    <property type="match status" value="1"/>
</dbReference>
<dbReference type="GO" id="GO:0005840">
    <property type="term" value="C:ribosome"/>
    <property type="evidence" value="ECO:0007669"/>
    <property type="project" value="UniProtKB-KW"/>
</dbReference>
<sequence>MSMQDPVADMLTRIRNAQSRNKPSVEMPASKLRKSIADLLVAEGYLTSANVVDGENNKKVLNIELKYHQGRGVIAEIKRYSRPGLRQYRGKDELPSVQKGLGVAIISTSKGIMSDRAARAAGIGGEVIALVA</sequence>
<evidence type="ECO:0000256" key="5">
    <source>
        <dbReference type="ARBA" id="ARBA00023274"/>
    </source>
</evidence>
<dbReference type="InterPro" id="IPR035987">
    <property type="entry name" value="Ribosomal_uS8_sf"/>
</dbReference>
<dbReference type="RefSeq" id="WP_066885062.1">
    <property type="nucleotide sequence ID" value="NZ_CP065728.1"/>
</dbReference>
<dbReference type="OrthoDB" id="9802617at2"/>
<dbReference type="Proteomes" id="UP000092575">
    <property type="component" value="Unassembled WGS sequence"/>
</dbReference>
<dbReference type="Gene3D" id="3.30.1490.10">
    <property type="match status" value="1"/>
</dbReference>
<proteinExistence type="inferred from homology"/>
<dbReference type="Pfam" id="PF00410">
    <property type="entry name" value="Ribosomal_S8"/>
    <property type="match status" value="1"/>
</dbReference>
<accession>A0A1B8PJT2</accession>
<reference evidence="10 14" key="2">
    <citation type="submission" date="2016-06" db="EMBL/GenBank/DDBJ databases">
        <title>Draft genome of Moraxella nonliquefaciens CCUG 60284.</title>
        <authorList>
            <person name="Salva-Serra F."/>
            <person name="Engstrom-Jakobsson H."/>
            <person name="Thorell K."/>
            <person name="Gonzales-Siles L."/>
            <person name="Karlsson R."/>
            <person name="Boulund F."/>
            <person name="Engstrand L."/>
            <person name="Kristiansson E."/>
            <person name="Moore E."/>
        </authorList>
    </citation>
    <scope>NUCLEOTIDE SEQUENCE [LARGE SCALE GENOMIC DNA]</scope>
    <source>
        <strain evidence="10 14">CCUG 60284</strain>
    </source>
</reference>
<dbReference type="GO" id="GO:0005737">
    <property type="term" value="C:cytoplasm"/>
    <property type="evidence" value="ECO:0007669"/>
    <property type="project" value="UniProtKB-ARBA"/>
</dbReference>
<keyword evidence="15" id="KW-1185">Reference proteome</keyword>
<dbReference type="Proteomes" id="UP000092671">
    <property type="component" value="Unassembled WGS sequence"/>
</dbReference>
<evidence type="ECO:0000256" key="6">
    <source>
        <dbReference type="ARBA" id="ARBA00035258"/>
    </source>
</evidence>
<evidence type="ECO:0000313" key="13">
    <source>
        <dbReference type="Proteomes" id="UP000092575"/>
    </source>
</evidence>
<dbReference type="GO" id="GO:0006412">
    <property type="term" value="P:translation"/>
    <property type="evidence" value="ECO:0007669"/>
    <property type="project" value="UniProtKB-UniRule"/>
</dbReference>
<evidence type="ECO:0000313" key="11">
    <source>
        <dbReference type="EMBL" id="OBX86686.1"/>
    </source>
</evidence>
<evidence type="ECO:0000256" key="4">
    <source>
        <dbReference type="ARBA" id="ARBA00022980"/>
    </source>
</evidence>
<keyword evidence="2 8" id="KW-0699">rRNA-binding</keyword>
<evidence type="ECO:0000313" key="12">
    <source>
        <dbReference type="EMBL" id="QPT44865.1"/>
    </source>
</evidence>
<keyword evidence="5 8" id="KW-0687">Ribonucleoprotein</keyword>
<dbReference type="InterPro" id="IPR000630">
    <property type="entry name" value="Ribosomal_uS8"/>
</dbReference>
<keyword evidence="4 8" id="KW-0689">Ribosomal protein</keyword>
<dbReference type="Gene3D" id="3.30.1370.30">
    <property type="match status" value="1"/>
</dbReference>
<dbReference type="AlphaFoldDB" id="A0A1B8PJT2"/>
<dbReference type="STRING" id="478.A7456_09310"/>
<dbReference type="NCBIfam" id="NF001109">
    <property type="entry name" value="PRK00136.1"/>
    <property type="match status" value="1"/>
</dbReference>
<dbReference type="FunFam" id="3.30.1370.30:FF:000002">
    <property type="entry name" value="30S ribosomal protein S8"/>
    <property type="match status" value="1"/>
</dbReference>
<dbReference type="Proteomes" id="UP000594834">
    <property type="component" value="Chromosome"/>
</dbReference>
<dbReference type="GO" id="GO:1990904">
    <property type="term" value="C:ribonucleoprotein complex"/>
    <property type="evidence" value="ECO:0007669"/>
    <property type="project" value="UniProtKB-KW"/>
</dbReference>
<dbReference type="FunFam" id="3.30.1490.10:FF:000001">
    <property type="entry name" value="30S ribosomal protein S8"/>
    <property type="match status" value="1"/>
</dbReference>
<organism evidence="10 14">
    <name type="scientific">Moraxella nonliquefaciens</name>
    <dbReference type="NCBI Taxonomy" id="478"/>
    <lineage>
        <taxon>Bacteria</taxon>
        <taxon>Pseudomonadati</taxon>
        <taxon>Pseudomonadota</taxon>
        <taxon>Gammaproteobacteria</taxon>
        <taxon>Moraxellales</taxon>
        <taxon>Moraxellaceae</taxon>
        <taxon>Moraxella</taxon>
    </lineage>
</organism>
<evidence type="ECO:0000256" key="2">
    <source>
        <dbReference type="ARBA" id="ARBA00022730"/>
    </source>
</evidence>
<gene>
    <name evidence="8 12" type="primary">rpsH</name>
    <name evidence="11" type="ORF">A7456_09310</name>
    <name evidence="10" type="ORF">A9Z60_08555</name>
    <name evidence="12" type="ORF">I6G26_02160</name>
</gene>
<evidence type="ECO:0000256" key="3">
    <source>
        <dbReference type="ARBA" id="ARBA00022884"/>
    </source>
</evidence>
<protein>
    <recommendedName>
        <fullName evidence="6 8">Small ribosomal subunit protein uS8</fullName>
    </recommendedName>
</protein>
<comment type="similarity">
    <text evidence="1 8 9">Belongs to the universal ribosomal protein uS8 family.</text>
</comment>
<dbReference type="GO" id="GO:0003735">
    <property type="term" value="F:structural constituent of ribosome"/>
    <property type="evidence" value="ECO:0007669"/>
    <property type="project" value="InterPro"/>
</dbReference>
<dbReference type="SUPFAM" id="SSF56047">
    <property type="entry name" value="Ribosomal protein S8"/>
    <property type="match status" value="1"/>
</dbReference>
<dbReference type="GO" id="GO:0019843">
    <property type="term" value="F:rRNA binding"/>
    <property type="evidence" value="ECO:0007669"/>
    <property type="project" value="UniProtKB-UniRule"/>
</dbReference>
<evidence type="ECO:0000313" key="15">
    <source>
        <dbReference type="Proteomes" id="UP000594834"/>
    </source>
</evidence>
<keyword evidence="3 8" id="KW-0694">RNA-binding</keyword>
<dbReference type="EMBL" id="LZDN01000009">
    <property type="protein sequence ID" value="OBX51023.1"/>
    <property type="molecule type" value="Genomic_DNA"/>
</dbReference>
<dbReference type="EMBL" id="LXTW01000004">
    <property type="protein sequence ID" value="OBX86686.1"/>
    <property type="molecule type" value="Genomic_DNA"/>
</dbReference>
<evidence type="ECO:0000256" key="7">
    <source>
        <dbReference type="ARBA" id="ARBA00046740"/>
    </source>
</evidence>